<name>A0A974RYM7_9GAMM</name>
<dbReference type="KEGG" id="eaz:JHT90_02040"/>
<keyword evidence="3" id="KW-0378">Hydrolase</keyword>
<dbReference type="Pfam" id="PF00082">
    <property type="entry name" value="Peptidase_S8"/>
    <property type="match status" value="1"/>
</dbReference>
<comment type="similarity">
    <text evidence="1">Belongs to the peptidase S8 family.</text>
</comment>
<keyword evidence="4" id="KW-0720">Serine protease</keyword>
<dbReference type="AlphaFoldDB" id="A0A974RYM7"/>
<evidence type="ECO:0000256" key="1">
    <source>
        <dbReference type="ARBA" id="ARBA00011073"/>
    </source>
</evidence>
<dbReference type="EMBL" id="CP067393">
    <property type="protein sequence ID" value="QQP86059.1"/>
    <property type="molecule type" value="Genomic_DNA"/>
</dbReference>
<dbReference type="SUPFAM" id="SSF52743">
    <property type="entry name" value="Subtilisin-like"/>
    <property type="match status" value="1"/>
</dbReference>
<reference evidence="6 7" key="1">
    <citation type="submission" date="2021-01" db="EMBL/GenBank/DDBJ databases">
        <title>Entomomonas sp. F2A isolated from a house cricket (Acheta domesticus).</title>
        <authorList>
            <person name="Spergser J."/>
            <person name="Busse H.-J."/>
        </authorList>
    </citation>
    <scope>NUCLEOTIDE SEQUENCE [LARGE SCALE GENOMIC DNA]</scope>
    <source>
        <strain evidence="6 7">F2A</strain>
    </source>
</reference>
<sequence>MANNVLELKGKRFVQASRIGGGGGASMNGHKIVTSEHLLRLQKKIEQIKNFWINETRPFDGILISVLYNKIAAKSNRISGLFKEDNPNYAIVGAKFNSDRTKHIITYFLNIDDLEESITLLNKVNIILNEVFEGKIDKAIFENRKRIDSIPFSKFSISKSKFKQVIADISYIDNFEIEKPEEQTAQSIITLYDTKTDTKELLKKLGIEVLSSRILDNQTVFLDRNQTELLFEKAPYLISMATTDLSQLSPEEFIKEYKENSFSIPNPTIEPTIGVIDTLFDNRVYFNNWVEYYDMVDDSIPRNLNDYKHGTAVSSIIVDGPRLNPWLDDGCGRFKVRHFGVSTGSQFSSFTIIKQIKEIIAKNKDIKVWNISLGSNQEINDNFISAEAAILDQIQYENDVIFVVAGTNKSNEDVNKIGSPADSINSIVVNAVTKDGLSTKYTRKGIVLSFFAKPDVSYYGGSREKYIRAYEPLGETKVSGTSFAAPWIARKLSYLIDILNINRELAKAIIIDSARSWDDEPTFDEIALYGHGIVPIRIEDIIKTKNDEIKFLVSDVSEKWNTYNYNFPVPIKDDKYPYIAKATMCYFPKCNRTQGVDYTNTELNLHFGRINDKGKIQDIKGDKQNQDAEESSEKCYLLESDARSNFRKWDNVKYVAEKKKKGTQARKSYENKNWGMEIKTNNRLNPKDGEGVRFGVVVTLKEINGINRIDEFIKNCNLNGWIVNELDVNVKVDIHQTMNQDIEFE</sequence>
<organism evidence="6 7">
    <name type="scientific">Entomomonas asaccharolytica</name>
    <dbReference type="NCBI Taxonomy" id="2785331"/>
    <lineage>
        <taxon>Bacteria</taxon>
        <taxon>Pseudomonadati</taxon>
        <taxon>Pseudomonadota</taxon>
        <taxon>Gammaproteobacteria</taxon>
        <taxon>Pseudomonadales</taxon>
        <taxon>Pseudomonadaceae</taxon>
        <taxon>Entomomonas</taxon>
    </lineage>
</organism>
<dbReference type="CDD" id="cd04847">
    <property type="entry name" value="Peptidases_S8_Subtilisin_like_2"/>
    <property type="match status" value="1"/>
</dbReference>
<evidence type="ECO:0000313" key="6">
    <source>
        <dbReference type="EMBL" id="QQP86059.1"/>
    </source>
</evidence>
<gene>
    <name evidence="6" type="ORF">JHT90_02040</name>
</gene>
<dbReference type="InterPro" id="IPR000209">
    <property type="entry name" value="Peptidase_S8/S53_dom"/>
</dbReference>
<dbReference type="Gene3D" id="3.40.50.200">
    <property type="entry name" value="Peptidase S8/S53 domain"/>
    <property type="match status" value="1"/>
</dbReference>
<evidence type="ECO:0000313" key="7">
    <source>
        <dbReference type="Proteomes" id="UP000595278"/>
    </source>
</evidence>
<dbReference type="GO" id="GO:0006508">
    <property type="term" value="P:proteolysis"/>
    <property type="evidence" value="ECO:0007669"/>
    <property type="project" value="UniProtKB-KW"/>
</dbReference>
<accession>A0A974RYM7</accession>
<evidence type="ECO:0000256" key="2">
    <source>
        <dbReference type="ARBA" id="ARBA00022670"/>
    </source>
</evidence>
<dbReference type="Proteomes" id="UP000595278">
    <property type="component" value="Chromosome"/>
</dbReference>
<dbReference type="PANTHER" id="PTHR43806:SF11">
    <property type="entry name" value="CEREVISIN-RELATED"/>
    <property type="match status" value="1"/>
</dbReference>
<keyword evidence="2" id="KW-0645">Protease</keyword>
<evidence type="ECO:0000256" key="4">
    <source>
        <dbReference type="ARBA" id="ARBA00022825"/>
    </source>
</evidence>
<dbReference type="InterPro" id="IPR050131">
    <property type="entry name" value="Peptidase_S8_subtilisin-like"/>
</dbReference>
<dbReference type="InterPro" id="IPR034074">
    <property type="entry name" value="Y4bN_pept_dom"/>
</dbReference>
<keyword evidence="7" id="KW-1185">Reference proteome</keyword>
<dbReference type="RefSeq" id="WP_201093499.1">
    <property type="nucleotide sequence ID" value="NZ_CP067393.1"/>
</dbReference>
<proteinExistence type="inferred from homology"/>
<dbReference type="PANTHER" id="PTHR43806">
    <property type="entry name" value="PEPTIDASE S8"/>
    <property type="match status" value="1"/>
</dbReference>
<evidence type="ECO:0000259" key="5">
    <source>
        <dbReference type="Pfam" id="PF00082"/>
    </source>
</evidence>
<dbReference type="GO" id="GO:0004252">
    <property type="term" value="F:serine-type endopeptidase activity"/>
    <property type="evidence" value="ECO:0007669"/>
    <property type="project" value="InterPro"/>
</dbReference>
<feature type="domain" description="Peptidase S8/S53" evidence="5">
    <location>
        <begin position="272"/>
        <end position="520"/>
    </location>
</feature>
<protein>
    <submittedName>
        <fullName evidence="6">S8 family peptidase</fullName>
    </submittedName>
</protein>
<dbReference type="InterPro" id="IPR036852">
    <property type="entry name" value="Peptidase_S8/S53_dom_sf"/>
</dbReference>
<evidence type="ECO:0000256" key="3">
    <source>
        <dbReference type="ARBA" id="ARBA00022801"/>
    </source>
</evidence>